<dbReference type="AlphaFoldDB" id="A0A7V9A7S1"/>
<dbReference type="Gene3D" id="3.30.700.10">
    <property type="entry name" value="Glycoprotein, Type 4 Pilin"/>
    <property type="match status" value="1"/>
</dbReference>
<reference evidence="3 4" key="1">
    <citation type="submission" date="2020-05" db="EMBL/GenBank/DDBJ databases">
        <title>Bremerella alba sp. nov., a novel planctomycete isolated from the surface of the macroalga Fucus spiralis.</title>
        <authorList>
            <person name="Godinho O."/>
            <person name="Botelho R."/>
            <person name="Albuquerque L."/>
            <person name="Wiegand S."/>
            <person name="Da Costa M.S."/>
            <person name="Lobo-Da-Cunha A."/>
            <person name="Jogler C."/>
            <person name="Lage O.M."/>
        </authorList>
    </citation>
    <scope>NUCLEOTIDE SEQUENCE [LARGE SCALE GENOMIC DNA]</scope>
    <source>
        <strain evidence="3 4">FF15</strain>
    </source>
</reference>
<dbReference type="RefSeq" id="WP_207396999.1">
    <property type="nucleotide sequence ID" value="NZ_JABRWO010000007.1"/>
</dbReference>
<dbReference type="PANTHER" id="PTHR30093">
    <property type="entry name" value="GENERAL SECRETION PATHWAY PROTEIN G"/>
    <property type="match status" value="1"/>
</dbReference>
<keyword evidence="1" id="KW-0472">Membrane</keyword>
<feature type="domain" description="DUF1559" evidence="2">
    <location>
        <begin position="52"/>
        <end position="283"/>
    </location>
</feature>
<evidence type="ECO:0000256" key="1">
    <source>
        <dbReference type="SAM" id="Phobius"/>
    </source>
</evidence>
<dbReference type="NCBIfam" id="TIGR04294">
    <property type="entry name" value="pre_pil_HX9DG"/>
    <property type="match status" value="1"/>
</dbReference>
<keyword evidence="1" id="KW-0812">Transmembrane</keyword>
<feature type="transmembrane region" description="Helical" evidence="1">
    <location>
        <begin position="33"/>
        <end position="51"/>
    </location>
</feature>
<dbReference type="InterPro" id="IPR011453">
    <property type="entry name" value="DUF1559"/>
</dbReference>
<keyword evidence="4" id="KW-1185">Reference proteome</keyword>
<dbReference type="EMBL" id="JABRWO010000007">
    <property type="protein sequence ID" value="MBA2115568.1"/>
    <property type="molecule type" value="Genomic_DNA"/>
</dbReference>
<protein>
    <recommendedName>
        <fullName evidence="2">DUF1559 domain-containing protein</fullName>
    </recommendedName>
</protein>
<dbReference type="NCBIfam" id="TIGR02532">
    <property type="entry name" value="IV_pilin_GFxxxE"/>
    <property type="match status" value="1"/>
</dbReference>
<dbReference type="InterPro" id="IPR012902">
    <property type="entry name" value="N_methyl_site"/>
</dbReference>
<dbReference type="Pfam" id="PF07963">
    <property type="entry name" value="N_methyl"/>
    <property type="match status" value="1"/>
</dbReference>
<sequence length="329" mass="35792">MTTRLYFRFSKTCPQANAKILGKSQPGFTLVELLVVIAIIGVLIALLLPAVQQAREAARRMQCTNNLKQLALAVHNYHDTFKVIPPCEIWKSGRTTHWGATSLLLPFVEQSALHEQLNPQGNGLPTVATEPLLATPIDAFMCPSDPGGNVNFAFNDLGKSSYLPSQGVFWVEYNDSPYKDPCRLAQITDGLTNTLMFGERFLGEKPFRSVGGVWAGRSNTGGAVQVQGRGAWPPNTPYVGTFDGISGASDPLNTRTAYTSLHPGGVNISLCDGSVRFVSENVDSITSYPTSSSTNFFRMEDQAVSTPAAINRVWQNLFRPNDGNTLGNF</sequence>
<keyword evidence="1" id="KW-1133">Transmembrane helix</keyword>
<comment type="caution">
    <text evidence="3">The sequence shown here is derived from an EMBL/GenBank/DDBJ whole genome shotgun (WGS) entry which is preliminary data.</text>
</comment>
<evidence type="ECO:0000313" key="3">
    <source>
        <dbReference type="EMBL" id="MBA2115568.1"/>
    </source>
</evidence>
<evidence type="ECO:0000313" key="4">
    <source>
        <dbReference type="Proteomes" id="UP000551616"/>
    </source>
</evidence>
<evidence type="ECO:0000259" key="2">
    <source>
        <dbReference type="Pfam" id="PF07596"/>
    </source>
</evidence>
<dbReference type="InterPro" id="IPR045584">
    <property type="entry name" value="Pilin-like"/>
</dbReference>
<dbReference type="InterPro" id="IPR027558">
    <property type="entry name" value="Pre_pil_HX9DG_C"/>
</dbReference>
<gene>
    <name evidence="3" type="ORF">HOV93_27500</name>
</gene>
<organism evidence="3 4">
    <name type="scientific">Bremerella alba</name>
    <dbReference type="NCBI Taxonomy" id="980252"/>
    <lineage>
        <taxon>Bacteria</taxon>
        <taxon>Pseudomonadati</taxon>
        <taxon>Planctomycetota</taxon>
        <taxon>Planctomycetia</taxon>
        <taxon>Pirellulales</taxon>
        <taxon>Pirellulaceae</taxon>
        <taxon>Bremerella</taxon>
    </lineage>
</organism>
<name>A0A7V9A7S1_9BACT</name>
<dbReference type="Proteomes" id="UP000551616">
    <property type="component" value="Unassembled WGS sequence"/>
</dbReference>
<proteinExistence type="predicted"/>
<dbReference type="Pfam" id="PF07596">
    <property type="entry name" value="SBP_bac_10"/>
    <property type="match status" value="1"/>
</dbReference>
<accession>A0A7V9A7S1</accession>
<dbReference type="PANTHER" id="PTHR30093:SF2">
    <property type="entry name" value="TYPE II SECRETION SYSTEM PROTEIN H"/>
    <property type="match status" value="1"/>
</dbReference>
<dbReference type="SUPFAM" id="SSF54523">
    <property type="entry name" value="Pili subunits"/>
    <property type="match status" value="1"/>
</dbReference>